<feature type="compositionally biased region" description="Basic and acidic residues" evidence="9">
    <location>
        <begin position="531"/>
        <end position="560"/>
    </location>
</feature>
<evidence type="ECO:0000256" key="3">
    <source>
        <dbReference type="ARBA" id="ARBA00022679"/>
    </source>
</evidence>
<evidence type="ECO:0000256" key="10">
    <source>
        <dbReference type="SAM" id="Phobius"/>
    </source>
</evidence>
<evidence type="ECO:0000256" key="2">
    <source>
        <dbReference type="ARBA" id="ARBA00022527"/>
    </source>
</evidence>
<proteinExistence type="predicted"/>
<evidence type="ECO:0000256" key="6">
    <source>
        <dbReference type="ARBA" id="ARBA00022840"/>
    </source>
</evidence>
<dbReference type="Gene3D" id="1.10.510.10">
    <property type="entry name" value="Transferase(Phosphotransferase) domain 1"/>
    <property type="match status" value="1"/>
</dbReference>
<keyword evidence="4" id="KW-0547">Nucleotide-binding</keyword>
<feature type="compositionally biased region" description="Low complexity" evidence="9">
    <location>
        <begin position="322"/>
        <end position="335"/>
    </location>
</feature>
<keyword evidence="3" id="KW-0808">Transferase</keyword>
<name>A0A928VRU7_9CYAN</name>
<keyword evidence="2" id="KW-0723">Serine/threonine-protein kinase</keyword>
<dbReference type="RefSeq" id="WP_264327435.1">
    <property type="nucleotide sequence ID" value="NZ_JADEXQ010000114.1"/>
</dbReference>
<dbReference type="GO" id="GO:0004674">
    <property type="term" value="F:protein serine/threonine kinase activity"/>
    <property type="evidence" value="ECO:0007669"/>
    <property type="project" value="UniProtKB-KW"/>
</dbReference>
<dbReference type="PANTHER" id="PTHR43671:SF98">
    <property type="entry name" value="SERINE_THREONINE-PROTEIN KINASE NEK11"/>
    <property type="match status" value="1"/>
</dbReference>
<feature type="transmembrane region" description="Helical" evidence="10">
    <location>
        <begin position="461"/>
        <end position="480"/>
    </location>
</feature>
<gene>
    <name evidence="12" type="ORF">IQ266_23040</name>
</gene>
<keyword evidence="5 12" id="KW-0418">Kinase</keyword>
<evidence type="ECO:0000256" key="5">
    <source>
        <dbReference type="ARBA" id="ARBA00022777"/>
    </source>
</evidence>
<accession>A0A928VRU7</accession>
<feature type="compositionally biased region" description="Low complexity" evidence="9">
    <location>
        <begin position="585"/>
        <end position="607"/>
    </location>
</feature>
<feature type="compositionally biased region" description="Pro residues" evidence="9">
    <location>
        <begin position="623"/>
        <end position="635"/>
    </location>
</feature>
<feature type="compositionally biased region" description="Low complexity" evidence="9">
    <location>
        <begin position="293"/>
        <end position="304"/>
    </location>
</feature>
<evidence type="ECO:0000256" key="9">
    <source>
        <dbReference type="SAM" id="MobiDB-lite"/>
    </source>
</evidence>
<evidence type="ECO:0000256" key="4">
    <source>
        <dbReference type="ARBA" id="ARBA00022741"/>
    </source>
</evidence>
<dbReference type="PROSITE" id="PS50011">
    <property type="entry name" value="PROTEIN_KINASE_DOM"/>
    <property type="match status" value="1"/>
</dbReference>
<dbReference type="EC" id="2.7.11.1" evidence="1"/>
<keyword evidence="10" id="KW-0812">Transmembrane</keyword>
<evidence type="ECO:0000256" key="8">
    <source>
        <dbReference type="ARBA" id="ARBA00048679"/>
    </source>
</evidence>
<dbReference type="Pfam" id="PF00069">
    <property type="entry name" value="Pkinase"/>
    <property type="match status" value="1"/>
</dbReference>
<dbReference type="CDD" id="cd14014">
    <property type="entry name" value="STKc_PknB_like"/>
    <property type="match status" value="1"/>
</dbReference>
<evidence type="ECO:0000313" key="13">
    <source>
        <dbReference type="Proteomes" id="UP000625316"/>
    </source>
</evidence>
<evidence type="ECO:0000256" key="1">
    <source>
        <dbReference type="ARBA" id="ARBA00012513"/>
    </source>
</evidence>
<feature type="compositionally biased region" description="Polar residues" evidence="9">
    <location>
        <begin position="305"/>
        <end position="320"/>
    </location>
</feature>
<dbReference type="PANTHER" id="PTHR43671">
    <property type="entry name" value="SERINE/THREONINE-PROTEIN KINASE NEK"/>
    <property type="match status" value="1"/>
</dbReference>
<dbReference type="InterPro" id="IPR000719">
    <property type="entry name" value="Prot_kinase_dom"/>
</dbReference>
<comment type="catalytic activity">
    <reaction evidence="7">
        <text>L-threonyl-[protein] + ATP = O-phospho-L-threonyl-[protein] + ADP + H(+)</text>
        <dbReference type="Rhea" id="RHEA:46608"/>
        <dbReference type="Rhea" id="RHEA-COMP:11060"/>
        <dbReference type="Rhea" id="RHEA-COMP:11605"/>
        <dbReference type="ChEBI" id="CHEBI:15378"/>
        <dbReference type="ChEBI" id="CHEBI:30013"/>
        <dbReference type="ChEBI" id="CHEBI:30616"/>
        <dbReference type="ChEBI" id="CHEBI:61977"/>
        <dbReference type="ChEBI" id="CHEBI:456216"/>
        <dbReference type="EC" id="2.7.11.1"/>
    </reaction>
</comment>
<dbReference type="Proteomes" id="UP000625316">
    <property type="component" value="Unassembled WGS sequence"/>
</dbReference>
<reference evidence="12" key="1">
    <citation type="submission" date="2020-10" db="EMBL/GenBank/DDBJ databases">
        <authorList>
            <person name="Castelo-Branco R."/>
            <person name="Eusebio N."/>
            <person name="Adriana R."/>
            <person name="Vieira A."/>
            <person name="Brugerolle De Fraissinette N."/>
            <person name="Rezende De Castro R."/>
            <person name="Schneider M.P."/>
            <person name="Vasconcelos V."/>
            <person name="Leao P.N."/>
        </authorList>
    </citation>
    <scope>NUCLEOTIDE SEQUENCE</scope>
    <source>
        <strain evidence="12">LEGE 11480</strain>
    </source>
</reference>
<dbReference type="InterPro" id="IPR011009">
    <property type="entry name" value="Kinase-like_dom_sf"/>
</dbReference>
<evidence type="ECO:0000259" key="11">
    <source>
        <dbReference type="PROSITE" id="PS50011"/>
    </source>
</evidence>
<keyword evidence="10" id="KW-1133">Transmembrane helix</keyword>
<evidence type="ECO:0000256" key="7">
    <source>
        <dbReference type="ARBA" id="ARBA00047899"/>
    </source>
</evidence>
<feature type="region of interest" description="Disordered" evidence="9">
    <location>
        <begin position="283"/>
        <end position="417"/>
    </location>
</feature>
<comment type="caution">
    <text evidence="12">The sequence shown here is derived from an EMBL/GenBank/DDBJ whole genome shotgun (WGS) entry which is preliminary data.</text>
</comment>
<feature type="compositionally biased region" description="Low complexity" evidence="9">
    <location>
        <begin position="636"/>
        <end position="645"/>
    </location>
</feature>
<evidence type="ECO:0000313" key="12">
    <source>
        <dbReference type="EMBL" id="MBE9032618.1"/>
    </source>
</evidence>
<feature type="compositionally biased region" description="Low complexity" evidence="9">
    <location>
        <begin position="351"/>
        <end position="369"/>
    </location>
</feature>
<keyword evidence="13" id="KW-1185">Reference proteome</keyword>
<keyword evidence="6" id="KW-0067">ATP-binding</keyword>
<sequence>MQLNAGRLLQGGKYIINHPLETQGFGITYLGTQTEQGQSVVLKTLHPALYKSRAFGRLRDRFIHIASELTHCHHPNLMRVNEIFQEGEWPFVVAEYVHGKSLAELVQPGRPLAEMEALHYIRAIAAGIETGHRHGLVHGNLKPENIIRRAGGNACVVVGYGISAERMLAAVQYAVPGFPHTFTAPEQIGPTGDRLQSADLYSGAALLYYMLTGEPPLAATDRQQPGNRQSPLPLLSMIKPSLQQVIRQGLSLNPQNRPPSLNAWLKLFPGAKQLHTIAKPERLNAPAPPAAPTTPATELSPPTTKIQAQTQLESPASTEIQPAAATPEMPAAATPQSPIPSFNTLPKTVLDPPTSTTDTTAPDQQSTDTGSTPERPAFRREPIAEPPAIDQPTPEPPNPRPRFRRQPIPQNTPEPAMAAAGMSIAPPKSSQADQQLQQRPIRPYPQLPPQASPQRFTLKRVLIAGTLLATIGGVAFGLVLRFSAKQTPVGGGFFEADQSFPNRKWEGSLAPSGFEDAPIENSTNAIPPRRNRTEAPADRPPEPETFDREPIINTPRREPEPTQPIRPRRNRQPNSEDAAPAITDAPIESPESSAAPPIENPPEALAPTNDAPPIPEAVAPPIDDAPPEPAAPAPIAPIDAAPPAE</sequence>
<keyword evidence="10" id="KW-0472">Membrane</keyword>
<feature type="region of interest" description="Disordered" evidence="9">
    <location>
        <begin position="497"/>
        <end position="645"/>
    </location>
</feature>
<comment type="catalytic activity">
    <reaction evidence="8">
        <text>L-seryl-[protein] + ATP = O-phospho-L-seryl-[protein] + ADP + H(+)</text>
        <dbReference type="Rhea" id="RHEA:17989"/>
        <dbReference type="Rhea" id="RHEA-COMP:9863"/>
        <dbReference type="Rhea" id="RHEA-COMP:11604"/>
        <dbReference type="ChEBI" id="CHEBI:15378"/>
        <dbReference type="ChEBI" id="CHEBI:29999"/>
        <dbReference type="ChEBI" id="CHEBI:30616"/>
        <dbReference type="ChEBI" id="CHEBI:83421"/>
        <dbReference type="ChEBI" id="CHEBI:456216"/>
        <dbReference type="EC" id="2.7.11.1"/>
    </reaction>
</comment>
<dbReference type="InterPro" id="IPR050660">
    <property type="entry name" value="NEK_Ser/Thr_kinase"/>
</dbReference>
<protein>
    <recommendedName>
        <fullName evidence="1">non-specific serine/threonine protein kinase</fullName>
        <ecNumber evidence="1">2.7.11.1</ecNumber>
    </recommendedName>
</protein>
<dbReference type="EMBL" id="JADEXQ010000114">
    <property type="protein sequence ID" value="MBE9032618.1"/>
    <property type="molecule type" value="Genomic_DNA"/>
</dbReference>
<feature type="domain" description="Protein kinase" evidence="11">
    <location>
        <begin position="14"/>
        <end position="278"/>
    </location>
</feature>
<dbReference type="AlphaFoldDB" id="A0A928VRU7"/>
<dbReference type="SUPFAM" id="SSF56112">
    <property type="entry name" value="Protein kinase-like (PK-like)"/>
    <property type="match status" value="1"/>
</dbReference>
<dbReference type="GO" id="GO:0005524">
    <property type="term" value="F:ATP binding"/>
    <property type="evidence" value="ECO:0007669"/>
    <property type="project" value="UniProtKB-KW"/>
</dbReference>
<organism evidence="12 13">
    <name type="scientific">Romeriopsis navalis LEGE 11480</name>
    <dbReference type="NCBI Taxonomy" id="2777977"/>
    <lineage>
        <taxon>Bacteria</taxon>
        <taxon>Bacillati</taxon>
        <taxon>Cyanobacteriota</taxon>
        <taxon>Cyanophyceae</taxon>
        <taxon>Leptolyngbyales</taxon>
        <taxon>Leptolyngbyaceae</taxon>
        <taxon>Romeriopsis</taxon>
        <taxon>Romeriopsis navalis</taxon>
    </lineage>
</organism>